<evidence type="ECO:0000256" key="1">
    <source>
        <dbReference type="ARBA" id="ARBA00004123"/>
    </source>
</evidence>
<keyword evidence="7" id="KW-0805">Transcription regulation</keyword>
<comment type="subcellular location">
    <subcellularLocation>
        <location evidence="1">Nucleus</location>
    </subcellularLocation>
</comment>
<dbReference type="Gene3D" id="1.25.40.420">
    <property type="match status" value="1"/>
</dbReference>
<feature type="region of interest" description="Disordered" evidence="12">
    <location>
        <begin position="1480"/>
        <end position="1534"/>
    </location>
</feature>
<dbReference type="SUPFAM" id="SSF82171">
    <property type="entry name" value="DPP6 N-terminal domain-like"/>
    <property type="match status" value="1"/>
</dbReference>
<dbReference type="Gene3D" id="3.30.160.60">
    <property type="entry name" value="Classic Zinc Finger"/>
    <property type="match status" value="5"/>
</dbReference>
<dbReference type="PROSITE" id="PS50097">
    <property type="entry name" value="BTB"/>
    <property type="match status" value="1"/>
</dbReference>
<evidence type="ECO:0000259" key="13">
    <source>
        <dbReference type="PROSITE" id="PS50097"/>
    </source>
</evidence>
<dbReference type="InterPro" id="IPR000210">
    <property type="entry name" value="BTB/POZ_dom"/>
</dbReference>
<sequence length="1534" mass="177328">MPKEKRMSITYHLDQCRIRTGRIVSPTGYEPQEVSLVMHTQDPSHLRQQHMQRGLLSKRRRQWMELTQEHHKDWKMSSYFVSDDSELCGFLSESIAMGHEKDVIQIESMLRHEAIMILVLDGNHLHGPVILQDPHRHFDFSPANNRKFLYFAHPNEKQKRTKCGKERQFVIGIYDFETQKTTVITDESVCTRQINVVLWTPDSKGIIFHSDGDLYWHRFGELYVNKIFAKMQMPIGMSFSPDDKKLAVFLPYRPTISFSVVLFMWPFVRAAVTFQHEVISLGEYRIWSVPERPWANGSKSIIFNANHQTELVNLSLCTDTLKVSRFNFPRPALILDVQNDEILFETVSANSFSRLWISDIASTETSGPEETYQARLVTSQRPERDEIYNFEVKTIHFDGGYSGILYMCPESFMPGQKLPLVVVPHAGWDHNMTIVSVEPLLCTMVNAGMCVLVVNYRKPIPSGADLQYMKRQNTGQQAKDVHKAVKQVLREHPRLDEDYVVLFGQQYGAFVCGTIIQDEPDFYACVAFLNPIIELLVKNGQISVFPRPFEIPLFCLMRDRNTYGVEHCDLLVGAEADYVEEYEADDPEYHDIIVRLIRFLTDPESAVLKGRPPTPAATTAMRADMAEEEQMMLVASSENIGLCPMSFTDSSGQMIFERLQYQRNTGRFCDAELIVAARVFAAHRNILAAHSPYFDSMFKECKVTKEQITINSKHPQVFELCLNYMYSGNVVIDRGSVSELLRFANDLMMVRLKNYCAEYLDRYLDAANCLSIRSLAQRYNLPGLIKSATDYFDSNLNRCLLESRDIISYTYTQLTRLIGDPKYSDCITPDTYLKLIIRWVGEDVSKREEIFRLLLESCEFREVSADTLEFLLDYSPLLSKSQKSRFLLLHVMEDNSMLMEKYSAQLLNLRQTLVNLPVLHDPSQFEDDIYDSTDSENEDPDDYIVEGQLTSAQMLESGNYMSNRLKMKMGAVEKKKLKRPKGLKRTLQPLNPPPQAAAENESIPWIDEDGIDGVYATCSLEGCHTYGPIDMMDPDDCEDDEDKPDENGQSMCHFCGYRTSTDELLEKHKARYHNRNTYYMCHLCEFETNWSKQFYLHCAEHWTEIPYICERCQFTTNEIQEFLTHRLQHTDARYFKCGECAWKGRTRSQLFAHERMHSILDDRPLHCEECGRGFHQHSSLDHHMATHNDVRAFVCEDCGFATKTAEHLQLHRRQHTGDTFTCHIAGCDYSSTKKSQLAAHLRTHMAVRAHLCKICGRGFIEKSHLVRHERIHLEEKPFKCEQCDYASSRRDKLKEHIIKHHNEGVINVQKTYRRKYKRQRMLAQADEMINNPDVLFRPINTEDAVSNWQANNDFTAYSPNPDYGNPNVGYPTQSPPRAYSVVHPSQHQQHVSSPGCMSMMNVPLRDNHHQMQRDSPGESIATADNTHGVLMTPNLVMRSPHNRSAAVQQHYNMPSTSDNQQQLQHRPFSLPTYGQMDMAQVQMQQQQQHMQQQQQQQMHGIPQNHHSQPQQQQQQQQSSNPNDANNSWNSWNIQ</sequence>
<evidence type="ECO:0000259" key="14">
    <source>
        <dbReference type="PROSITE" id="PS50157"/>
    </source>
</evidence>
<dbReference type="InterPro" id="IPR011333">
    <property type="entry name" value="SKP1/BTB/POZ_sf"/>
</dbReference>
<gene>
    <name evidence="15" type="ORF">L5515_010492</name>
</gene>
<dbReference type="Proteomes" id="UP000829354">
    <property type="component" value="Chromosome IV"/>
</dbReference>
<evidence type="ECO:0000256" key="9">
    <source>
        <dbReference type="ARBA" id="ARBA00023163"/>
    </source>
</evidence>
<dbReference type="FunFam" id="3.30.160.60:FF:002780">
    <property type="entry name" value="Protein CBR-EOR-1"/>
    <property type="match status" value="1"/>
</dbReference>
<feature type="domain" description="C2H2-type" evidence="14">
    <location>
        <begin position="1220"/>
        <end position="1249"/>
    </location>
</feature>
<organism evidence="15 16">
    <name type="scientific">Caenorhabditis briggsae</name>
    <dbReference type="NCBI Taxonomy" id="6238"/>
    <lineage>
        <taxon>Eukaryota</taxon>
        <taxon>Metazoa</taxon>
        <taxon>Ecdysozoa</taxon>
        <taxon>Nematoda</taxon>
        <taxon>Chromadorea</taxon>
        <taxon>Rhabditida</taxon>
        <taxon>Rhabditina</taxon>
        <taxon>Rhabditomorpha</taxon>
        <taxon>Rhabditoidea</taxon>
        <taxon>Rhabditidae</taxon>
        <taxon>Peloderinae</taxon>
        <taxon>Caenorhabditis</taxon>
    </lineage>
</organism>
<dbReference type="GO" id="GO:0005634">
    <property type="term" value="C:nucleus"/>
    <property type="evidence" value="ECO:0007669"/>
    <property type="project" value="UniProtKB-SubCell"/>
</dbReference>
<dbReference type="InterPro" id="IPR011705">
    <property type="entry name" value="BACK"/>
</dbReference>
<dbReference type="EMBL" id="CP092623">
    <property type="protein sequence ID" value="UMM27035.1"/>
    <property type="molecule type" value="Genomic_DNA"/>
</dbReference>
<evidence type="ECO:0000313" key="16">
    <source>
        <dbReference type="Proteomes" id="UP000829354"/>
    </source>
</evidence>
<dbReference type="GO" id="GO:0008270">
    <property type="term" value="F:zinc ion binding"/>
    <property type="evidence" value="ECO:0007669"/>
    <property type="project" value="UniProtKB-KW"/>
</dbReference>
<keyword evidence="9" id="KW-0804">Transcription</keyword>
<feature type="domain" description="C2H2-type" evidence="14">
    <location>
        <begin position="1278"/>
        <end position="1305"/>
    </location>
</feature>
<feature type="domain" description="BTB" evidence="13">
    <location>
        <begin position="669"/>
        <end position="734"/>
    </location>
</feature>
<feature type="compositionally biased region" description="Low complexity" evidence="12">
    <location>
        <begin position="1480"/>
        <end position="1522"/>
    </location>
</feature>
<dbReference type="PROSITE" id="PS00028">
    <property type="entry name" value="ZINC_FINGER_C2H2_1"/>
    <property type="match status" value="2"/>
</dbReference>
<name>A0AAE9EM84_CAEBR</name>
<dbReference type="GO" id="GO:0006508">
    <property type="term" value="P:proteolysis"/>
    <property type="evidence" value="ECO:0007669"/>
    <property type="project" value="InterPro"/>
</dbReference>
<dbReference type="InterPro" id="IPR013087">
    <property type="entry name" value="Znf_C2H2_type"/>
</dbReference>
<dbReference type="SMART" id="SM00225">
    <property type="entry name" value="BTB"/>
    <property type="match status" value="1"/>
</dbReference>
<dbReference type="FunFam" id="3.30.160.60:FF:002606">
    <property type="entry name" value="Zinc finger protein, putative"/>
    <property type="match status" value="1"/>
</dbReference>
<evidence type="ECO:0000256" key="12">
    <source>
        <dbReference type="SAM" id="MobiDB-lite"/>
    </source>
</evidence>
<dbReference type="InterPro" id="IPR029058">
    <property type="entry name" value="AB_hydrolase_fold"/>
</dbReference>
<evidence type="ECO:0000256" key="4">
    <source>
        <dbReference type="ARBA" id="ARBA00022737"/>
    </source>
</evidence>
<dbReference type="SUPFAM" id="SSF54695">
    <property type="entry name" value="POZ domain"/>
    <property type="match status" value="1"/>
</dbReference>
<evidence type="ECO:0000313" key="15">
    <source>
        <dbReference type="EMBL" id="UMM27035.1"/>
    </source>
</evidence>
<dbReference type="Pfam" id="PF00096">
    <property type="entry name" value="zf-C2H2"/>
    <property type="match status" value="3"/>
</dbReference>
<dbReference type="SUPFAM" id="SSF57667">
    <property type="entry name" value="beta-beta-alpha zinc fingers"/>
    <property type="match status" value="4"/>
</dbReference>
<keyword evidence="6" id="KW-0862">Zinc</keyword>
<evidence type="ECO:0000256" key="3">
    <source>
        <dbReference type="ARBA" id="ARBA00022723"/>
    </source>
</evidence>
<feature type="compositionally biased region" description="Polar residues" evidence="12">
    <location>
        <begin position="1523"/>
        <end position="1534"/>
    </location>
</feature>
<dbReference type="FunFam" id="3.30.160.60:FF:003318">
    <property type="entry name" value="Protein CBR-EOR-1"/>
    <property type="match status" value="1"/>
</dbReference>
<dbReference type="SUPFAM" id="SSF53474">
    <property type="entry name" value="alpha/beta-Hydrolases"/>
    <property type="match status" value="1"/>
</dbReference>
<dbReference type="InterPro" id="IPR001375">
    <property type="entry name" value="Peptidase_S9_cat"/>
</dbReference>
<keyword evidence="16" id="KW-1185">Reference proteome</keyword>
<dbReference type="GO" id="GO:0003690">
    <property type="term" value="F:double-stranded DNA binding"/>
    <property type="evidence" value="ECO:0007669"/>
    <property type="project" value="UniProtKB-ARBA"/>
</dbReference>
<accession>A0AAE9EM84</accession>
<dbReference type="PANTHER" id="PTHR24394">
    <property type="entry name" value="ZINC FINGER PROTEIN"/>
    <property type="match status" value="1"/>
</dbReference>
<dbReference type="PROSITE" id="PS50157">
    <property type="entry name" value="ZINC_FINGER_C2H2_2"/>
    <property type="match status" value="6"/>
</dbReference>
<reference evidence="15 16" key="1">
    <citation type="submission" date="2022-04" db="EMBL/GenBank/DDBJ databases">
        <title>Chromosome-level reference genomes for two strains of Caenorhabditis briggsae: an improved platform for comparative genomics.</title>
        <authorList>
            <person name="Stevens L."/>
            <person name="Andersen E."/>
        </authorList>
    </citation>
    <scope>NUCLEOTIDE SEQUENCE [LARGE SCALE GENOMIC DNA]</scope>
    <source>
        <strain evidence="15">VX34</strain>
        <tissue evidence="15">Whole-organism</tissue>
    </source>
</reference>
<dbReference type="PANTHER" id="PTHR24394:SF29">
    <property type="entry name" value="MYONEURIN"/>
    <property type="match status" value="1"/>
</dbReference>
<feature type="domain" description="C2H2-type" evidence="14">
    <location>
        <begin position="1135"/>
        <end position="1158"/>
    </location>
</feature>
<evidence type="ECO:0000256" key="10">
    <source>
        <dbReference type="ARBA" id="ARBA00023242"/>
    </source>
</evidence>
<evidence type="ECO:0000256" key="2">
    <source>
        <dbReference type="ARBA" id="ARBA00006991"/>
    </source>
</evidence>
<dbReference type="SMART" id="SM00875">
    <property type="entry name" value="BACK"/>
    <property type="match status" value="1"/>
</dbReference>
<protein>
    <submittedName>
        <fullName evidence="15">Uncharacterized protein</fullName>
    </submittedName>
</protein>
<proteinExistence type="inferred from homology"/>
<feature type="region of interest" description="Disordered" evidence="12">
    <location>
        <begin position="978"/>
        <end position="998"/>
    </location>
</feature>
<keyword evidence="3" id="KW-0479">Metal-binding</keyword>
<evidence type="ECO:0000256" key="11">
    <source>
        <dbReference type="PROSITE-ProRule" id="PRU00042"/>
    </source>
</evidence>
<dbReference type="Pfam" id="PF00651">
    <property type="entry name" value="BTB"/>
    <property type="match status" value="1"/>
</dbReference>
<dbReference type="InterPro" id="IPR036236">
    <property type="entry name" value="Znf_C2H2_sf"/>
</dbReference>
<comment type="similarity">
    <text evidence="2">Belongs to the krueppel C2H2-type zinc-finger protein family.</text>
</comment>
<dbReference type="Gene3D" id="3.30.710.10">
    <property type="entry name" value="Potassium Channel Kv1.1, Chain A"/>
    <property type="match status" value="1"/>
</dbReference>
<dbReference type="SMART" id="SM00355">
    <property type="entry name" value="ZnF_C2H2"/>
    <property type="match status" value="9"/>
</dbReference>
<feature type="domain" description="C2H2-type" evidence="14">
    <location>
        <begin position="1250"/>
        <end position="1277"/>
    </location>
</feature>
<dbReference type="Pfam" id="PF07707">
    <property type="entry name" value="BACK"/>
    <property type="match status" value="1"/>
</dbReference>
<evidence type="ECO:0000256" key="8">
    <source>
        <dbReference type="ARBA" id="ARBA00023125"/>
    </source>
</evidence>
<keyword evidence="4" id="KW-0677">Repeat</keyword>
<dbReference type="GO" id="GO:0008236">
    <property type="term" value="F:serine-type peptidase activity"/>
    <property type="evidence" value="ECO:0007669"/>
    <property type="project" value="InterPro"/>
</dbReference>
<dbReference type="Gene3D" id="3.40.50.1820">
    <property type="entry name" value="alpha/beta hydrolase"/>
    <property type="match status" value="1"/>
</dbReference>
<dbReference type="FunFam" id="3.30.160.60:FF:001370">
    <property type="entry name" value="Zinc finger protein"/>
    <property type="match status" value="1"/>
</dbReference>
<feature type="domain" description="C2H2-type" evidence="14">
    <location>
        <begin position="1193"/>
        <end position="1220"/>
    </location>
</feature>
<keyword evidence="8" id="KW-0238">DNA-binding</keyword>
<keyword evidence="5 11" id="KW-0863">Zinc-finger</keyword>
<dbReference type="Pfam" id="PF00326">
    <property type="entry name" value="Peptidase_S9"/>
    <property type="match status" value="1"/>
</dbReference>
<evidence type="ECO:0000256" key="6">
    <source>
        <dbReference type="ARBA" id="ARBA00022833"/>
    </source>
</evidence>
<dbReference type="FunFam" id="3.30.710.10:FF:000205">
    <property type="entry name" value="Eor-1"/>
    <property type="match status" value="1"/>
</dbReference>
<evidence type="ECO:0000256" key="5">
    <source>
        <dbReference type="ARBA" id="ARBA00022771"/>
    </source>
</evidence>
<evidence type="ECO:0000256" key="7">
    <source>
        <dbReference type="ARBA" id="ARBA00023015"/>
    </source>
</evidence>
<feature type="domain" description="C2H2-type" evidence="14">
    <location>
        <begin position="1165"/>
        <end position="1192"/>
    </location>
</feature>
<dbReference type="FunFam" id="1.25.40.420:FF:000035">
    <property type="entry name" value="CBN-EOR-1 protein"/>
    <property type="match status" value="1"/>
</dbReference>
<keyword evidence="10" id="KW-0539">Nucleus</keyword>